<evidence type="ECO:0000256" key="2">
    <source>
        <dbReference type="ARBA" id="ARBA00022448"/>
    </source>
</evidence>
<dbReference type="Pfam" id="PF03480">
    <property type="entry name" value="DctP"/>
    <property type="match status" value="1"/>
</dbReference>
<name>A0A4P6M286_9FIRM</name>
<gene>
    <name evidence="6" type="primary">dctP</name>
    <name evidence="6" type="ORF">PMF13cell1_04088</name>
</gene>
<dbReference type="InterPro" id="IPR018389">
    <property type="entry name" value="DctP_fam"/>
</dbReference>
<dbReference type="PIRSF" id="PIRSF006470">
    <property type="entry name" value="DctB"/>
    <property type="match status" value="1"/>
</dbReference>
<dbReference type="RefSeq" id="WP_130181921.1">
    <property type="nucleotide sequence ID" value="NZ_CP035945.1"/>
</dbReference>
<dbReference type="Proteomes" id="UP000289794">
    <property type="component" value="Chromosome"/>
</dbReference>
<evidence type="ECO:0000256" key="5">
    <source>
        <dbReference type="SAM" id="SignalP"/>
    </source>
</evidence>
<reference evidence="6 7" key="1">
    <citation type="submission" date="2019-01" db="EMBL/GenBank/DDBJ databases">
        <title>PMF-metabolizing Aryl O-demethylase.</title>
        <authorList>
            <person name="Kim M."/>
        </authorList>
    </citation>
    <scope>NUCLEOTIDE SEQUENCE [LARGE SCALE GENOMIC DNA]</scope>
    <source>
        <strain evidence="6 7">PMF1</strain>
    </source>
</reference>
<dbReference type="NCBIfam" id="NF037995">
    <property type="entry name" value="TRAP_S1"/>
    <property type="match status" value="1"/>
</dbReference>
<evidence type="ECO:0000256" key="3">
    <source>
        <dbReference type="ARBA" id="ARBA00022729"/>
    </source>
</evidence>
<dbReference type="GO" id="GO:0055085">
    <property type="term" value="P:transmembrane transport"/>
    <property type="evidence" value="ECO:0007669"/>
    <property type="project" value="InterPro"/>
</dbReference>
<dbReference type="PROSITE" id="PS51257">
    <property type="entry name" value="PROKAR_LIPOPROTEIN"/>
    <property type="match status" value="1"/>
</dbReference>
<dbReference type="PANTHER" id="PTHR33376:SF7">
    <property type="entry name" value="C4-DICARBOXYLATE-BINDING PROTEIN DCTB"/>
    <property type="match status" value="1"/>
</dbReference>
<proteinExistence type="inferred from homology"/>
<evidence type="ECO:0000313" key="7">
    <source>
        <dbReference type="Proteomes" id="UP000289794"/>
    </source>
</evidence>
<keyword evidence="3 5" id="KW-0732">Signal</keyword>
<keyword evidence="2" id="KW-0813">Transport</keyword>
<feature type="region of interest" description="Disordered" evidence="4">
    <location>
        <begin position="22"/>
        <end position="57"/>
    </location>
</feature>
<evidence type="ECO:0000256" key="4">
    <source>
        <dbReference type="SAM" id="MobiDB-lite"/>
    </source>
</evidence>
<dbReference type="EMBL" id="CP035945">
    <property type="protein sequence ID" value="QBE98522.1"/>
    <property type="molecule type" value="Genomic_DNA"/>
</dbReference>
<dbReference type="CDD" id="cd13603">
    <property type="entry name" value="PBP2_TRAP_Siap_TeaA_like"/>
    <property type="match status" value="1"/>
</dbReference>
<comment type="similarity">
    <text evidence="1">Belongs to the bacterial solute-binding protein 7 family.</text>
</comment>
<protein>
    <submittedName>
        <fullName evidence="6">C4-dicarboxylate-binding periplasmic protein DctP</fullName>
    </submittedName>
</protein>
<feature type="chain" id="PRO_5038961545" evidence="5">
    <location>
        <begin position="20"/>
        <end position="369"/>
    </location>
</feature>
<sequence>MKRLAVLLACALCVTSLYGCGGSGGDKGGDKKEGTSDTKQEEKDDGTQENSQEADAELDGLDPITLKFASIGPESGTTQADGEAKFIEYVEKASGGKIKVDHYPNGALGGDTEMLEGCAMNTIQICNPAISVLTTYDEKFGILDMPFLFDDYESELKAVNEGKLGDEFDKMLEGTGIRIGDTYYFGGYRGLSNSVRPVESPEDMKGLKIRVMESPVYITAFTLMGANPTPMSFSELFTALQNKTVDGQDNDPSLTYTSQYYEVQKYYSNLEHTISIGCLAMSDEWYSGLPDAYKKIIDEGIKQQSELVTKKSLEMYESYLKQLEDAGMEVTKITDENRTKFKEAVEPMYDEYKEKLGNEIFDMAQEFNK</sequence>
<dbReference type="InterPro" id="IPR038404">
    <property type="entry name" value="TRAP_DctP_sf"/>
</dbReference>
<dbReference type="AlphaFoldDB" id="A0A4P6M286"/>
<dbReference type="InterPro" id="IPR004682">
    <property type="entry name" value="TRAP_DctP"/>
</dbReference>
<dbReference type="PANTHER" id="PTHR33376">
    <property type="match status" value="1"/>
</dbReference>
<feature type="compositionally biased region" description="Basic and acidic residues" evidence="4">
    <location>
        <begin position="27"/>
        <end position="46"/>
    </location>
</feature>
<dbReference type="KEGG" id="bpro:PMF13cell1_04088"/>
<organism evidence="6 7">
    <name type="scientific">Blautia producta</name>
    <dbReference type="NCBI Taxonomy" id="33035"/>
    <lineage>
        <taxon>Bacteria</taxon>
        <taxon>Bacillati</taxon>
        <taxon>Bacillota</taxon>
        <taxon>Clostridia</taxon>
        <taxon>Lachnospirales</taxon>
        <taxon>Lachnospiraceae</taxon>
        <taxon>Blautia</taxon>
    </lineage>
</organism>
<dbReference type="GO" id="GO:0030288">
    <property type="term" value="C:outer membrane-bounded periplasmic space"/>
    <property type="evidence" value="ECO:0007669"/>
    <property type="project" value="InterPro"/>
</dbReference>
<accession>A0A4P6M286</accession>
<evidence type="ECO:0000256" key="1">
    <source>
        <dbReference type="ARBA" id="ARBA00009023"/>
    </source>
</evidence>
<feature type="signal peptide" evidence="5">
    <location>
        <begin position="1"/>
        <end position="19"/>
    </location>
</feature>
<dbReference type="Gene3D" id="3.40.190.170">
    <property type="entry name" value="Bacterial extracellular solute-binding protein, family 7"/>
    <property type="match status" value="1"/>
</dbReference>
<dbReference type="NCBIfam" id="TIGR00787">
    <property type="entry name" value="dctP"/>
    <property type="match status" value="1"/>
</dbReference>
<evidence type="ECO:0000313" key="6">
    <source>
        <dbReference type="EMBL" id="QBE98522.1"/>
    </source>
</evidence>